<feature type="binding site" evidence="7">
    <location>
        <position position="73"/>
    </location>
    <ligand>
        <name>S-adenosyl-L-methionine</name>
        <dbReference type="ChEBI" id="CHEBI:59789"/>
    </ligand>
</feature>
<dbReference type="OrthoDB" id="16079at2759"/>
<keyword evidence="8" id="KW-0698">rRNA processing</keyword>
<dbReference type="InterPro" id="IPR023165">
    <property type="entry name" value="rRNA_Ade_diMease-like_C"/>
</dbReference>
<dbReference type="PANTHER" id="PTHR11727:SF17">
    <property type="entry name" value="DIMETHYLADENOSINE TRANSFERASE 1, MITOCHONDRIAL"/>
    <property type="match status" value="1"/>
</dbReference>
<comment type="subcellular location">
    <subcellularLocation>
        <location evidence="1">Mitochondrion</location>
    </subcellularLocation>
</comment>
<proteinExistence type="inferred from homology"/>
<feature type="domain" description="Ribosomal RNA adenine methylase transferase N-terminal" evidence="9">
    <location>
        <begin position="52"/>
        <end position="273"/>
    </location>
</feature>
<dbReference type="EC" id="2.1.1.-" evidence="8"/>
<dbReference type="InterPro" id="IPR020598">
    <property type="entry name" value="rRNA_Ade_methylase_Trfase_N"/>
</dbReference>
<evidence type="ECO:0000313" key="10">
    <source>
        <dbReference type="EMBL" id="CAG8481141.1"/>
    </source>
</evidence>
<dbReference type="EMBL" id="CAJVPV010000956">
    <property type="protein sequence ID" value="CAG8481141.1"/>
    <property type="molecule type" value="Genomic_DNA"/>
</dbReference>
<dbReference type="PANTHER" id="PTHR11727">
    <property type="entry name" value="DIMETHYLADENOSINE TRANSFERASE"/>
    <property type="match status" value="1"/>
</dbReference>
<dbReference type="GO" id="GO:0000179">
    <property type="term" value="F:rRNA (adenine-N6,N6-)-dimethyltransferase activity"/>
    <property type="evidence" value="ECO:0007669"/>
    <property type="project" value="UniProtKB-UniRule"/>
</dbReference>
<feature type="binding site" evidence="7">
    <location>
        <position position="30"/>
    </location>
    <ligand>
        <name>S-adenosyl-L-methionine</name>
        <dbReference type="ChEBI" id="CHEBI:59789"/>
    </ligand>
</feature>
<evidence type="ECO:0000256" key="8">
    <source>
        <dbReference type="RuleBase" id="RU362106"/>
    </source>
</evidence>
<evidence type="ECO:0000256" key="3">
    <source>
        <dbReference type="ARBA" id="ARBA00022679"/>
    </source>
</evidence>
<evidence type="ECO:0000256" key="4">
    <source>
        <dbReference type="ARBA" id="ARBA00022691"/>
    </source>
</evidence>
<comment type="caution">
    <text evidence="10">The sequence shown here is derived from an EMBL/GenBank/DDBJ whole genome shotgun (WGS) entry which is preliminary data.</text>
</comment>
<dbReference type="AlphaFoldDB" id="A0A9N8WBQ9"/>
<dbReference type="Proteomes" id="UP000789342">
    <property type="component" value="Unassembled WGS sequence"/>
</dbReference>
<evidence type="ECO:0000259" key="9">
    <source>
        <dbReference type="SMART" id="SM00650"/>
    </source>
</evidence>
<dbReference type="Gene3D" id="1.10.8.100">
    <property type="entry name" value="Ribosomal RNA adenine dimethylase-like, domain 2"/>
    <property type="match status" value="1"/>
</dbReference>
<keyword evidence="5 7" id="KW-0694">RNA-binding</keyword>
<dbReference type="GO" id="GO:0003723">
    <property type="term" value="F:RNA binding"/>
    <property type="evidence" value="ECO:0007669"/>
    <property type="project" value="UniProtKB-UniRule"/>
</dbReference>
<dbReference type="Pfam" id="PF00398">
    <property type="entry name" value="RrnaAD"/>
    <property type="match status" value="2"/>
</dbReference>
<keyword evidence="2 7" id="KW-0489">Methyltransferase</keyword>
<dbReference type="InterPro" id="IPR001737">
    <property type="entry name" value="KsgA/Erm"/>
</dbReference>
<evidence type="ECO:0000256" key="1">
    <source>
        <dbReference type="ARBA" id="ARBA00004173"/>
    </source>
</evidence>
<protein>
    <recommendedName>
        <fullName evidence="8">rRNA adenine N(6)-methyltransferase</fullName>
        <ecNumber evidence="8">2.1.1.-</ecNumber>
    </recommendedName>
</protein>
<dbReference type="GO" id="GO:0006391">
    <property type="term" value="P:transcription initiation at mitochondrial promoter"/>
    <property type="evidence" value="ECO:0007669"/>
    <property type="project" value="TreeGrafter"/>
</dbReference>
<feature type="binding site" evidence="7">
    <location>
        <position position="95"/>
    </location>
    <ligand>
        <name>S-adenosyl-L-methionine</name>
        <dbReference type="ChEBI" id="CHEBI:59789"/>
    </ligand>
</feature>
<keyword evidence="3 7" id="KW-0808">Transferase</keyword>
<reference evidence="10" key="1">
    <citation type="submission" date="2021-06" db="EMBL/GenBank/DDBJ databases">
        <authorList>
            <person name="Kallberg Y."/>
            <person name="Tangrot J."/>
            <person name="Rosling A."/>
        </authorList>
    </citation>
    <scope>NUCLEOTIDE SEQUENCE</scope>
    <source>
        <strain evidence="10">CL551</strain>
    </source>
</reference>
<dbReference type="GO" id="GO:0034246">
    <property type="term" value="F:mitochondrial transcription factor activity"/>
    <property type="evidence" value="ECO:0007669"/>
    <property type="project" value="TreeGrafter"/>
</dbReference>
<evidence type="ECO:0000256" key="2">
    <source>
        <dbReference type="ARBA" id="ARBA00022603"/>
    </source>
</evidence>
<keyword evidence="4 7" id="KW-0949">S-adenosyl-L-methionine</keyword>
<comment type="function">
    <text evidence="6">Mitochondrial transcription factor that confers selective promoter recognition on the core subunit of the yeast mitochondrial RNA polymerase. Interacts with DNA in a non-specific manner.</text>
</comment>
<evidence type="ECO:0000256" key="7">
    <source>
        <dbReference type="PROSITE-ProRule" id="PRU01026"/>
    </source>
</evidence>
<feature type="binding site" evidence="7">
    <location>
        <position position="32"/>
    </location>
    <ligand>
        <name>S-adenosyl-L-methionine</name>
        <dbReference type="ChEBI" id="CHEBI:59789"/>
    </ligand>
</feature>
<comment type="similarity">
    <text evidence="7 8">Belongs to the class I-like SAM-binding methyltransferase superfamily. rRNA adenine N(6)-methyltransferase family.</text>
</comment>
<dbReference type="SMART" id="SM00650">
    <property type="entry name" value="rADc"/>
    <property type="match status" value="1"/>
</dbReference>
<feature type="binding site" evidence="7">
    <location>
        <position position="121"/>
    </location>
    <ligand>
        <name>S-adenosyl-L-methionine</name>
        <dbReference type="ChEBI" id="CHEBI:59789"/>
    </ligand>
</feature>
<accession>A0A9N8WBQ9</accession>
<organism evidence="10 11">
    <name type="scientific">Acaulospora morrowiae</name>
    <dbReference type="NCBI Taxonomy" id="94023"/>
    <lineage>
        <taxon>Eukaryota</taxon>
        <taxon>Fungi</taxon>
        <taxon>Fungi incertae sedis</taxon>
        <taxon>Mucoromycota</taxon>
        <taxon>Glomeromycotina</taxon>
        <taxon>Glomeromycetes</taxon>
        <taxon>Diversisporales</taxon>
        <taxon>Acaulosporaceae</taxon>
        <taxon>Acaulospora</taxon>
    </lineage>
</organism>
<dbReference type="Gene3D" id="3.40.50.150">
    <property type="entry name" value="Vaccinia Virus protein VP39"/>
    <property type="match status" value="1"/>
</dbReference>
<dbReference type="PROSITE" id="PS51689">
    <property type="entry name" value="SAM_RNA_A_N6_MT"/>
    <property type="match status" value="1"/>
</dbReference>
<evidence type="ECO:0000256" key="6">
    <source>
        <dbReference type="ARBA" id="ARBA00024915"/>
    </source>
</evidence>
<evidence type="ECO:0000256" key="5">
    <source>
        <dbReference type="ARBA" id="ARBA00022884"/>
    </source>
</evidence>
<dbReference type="GO" id="GO:0005759">
    <property type="term" value="C:mitochondrial matrix"/>
    <property type="evidence" value="ECO:0007669"/>
    <property type="project" value="TreeGrafter"/>
</dbReference>
<name>A0A9N8WBQ9_9GLOM</name>
<dbReference type="SUPFAM" id="SSF53335">
    <property type="entry name" value="S-adenosyl-L-methionine-dependent methyltransferases"/>
    <property type="match status" value="1"/>
</dbReference>
<sequence>MTLKNLPKLLSTRDLIKIYNLTAKSQLSQNFILDKNITGEILRLREGGWIAVYHKIVKTSQICSDDALVVEVGPGPGLLTRSILETGVSNMVIVEKDKRFLPILTQLSEVSKGVLKVLHGDILNVDHSLILQAANITEIPVEGAEGDRLNCRVHLIGNLPFNIASPLLVQWMKMLYNREGIFRFPSVSMTLMFQKEVGDVGINIEYSTELFLVLIRFKKFKRIVADVEDSRRGRNSVLVQSLCEAKKVYQLPSRVFVPEPKVDAVLIQLKSLPNPVLTVPVNEYEEVVRYFYGKRRKTIHSALIKLKSKISPEKFESLTDGIEKLEIDLSLRPEKLTSEQFCRLTKIFIENSIKI</sequence>
<evidence type="ECO:0000313" key="11">
    <source>
        <dbReference type="Proteomes" id="UP000789342"/>
    </source>
</evidence>
<dbReference type="InterPro" id="IPR029063">
    <property type="entry name" value="SAM-dependent_MTases_sf"/>
</dbReference>
<gene>
    <name evidence="10" type="ORF">AMORRO_LOCUS2312</name>
</gene>
<feature type="binding site" evidence="7">
    <location>
        <position position="158"/>
    </location>
    <ligand>
        <name>S-adenosyl-L-methionine</name>
        <dbReference type="ChEBI" id="CHEBI:59789"/>
    </ligand>
</feature>
<keyword evidence="11" id="KW-1185">Reference proteome</keyword>